<evidence type="ECO:0000313" key="3">
    <source>
        <dbReference type="Proteomes" id="UP000012065"/>
    </source>
</evidence>
<feature type="region of interest" description="Disordered" evidence="1">
    <location>
        <begin position="364"/>
        <end position="404"/>
    </location>
</feature>
<comment type="caution">
    <text evidence="2">The sequence shown here is derived from an EMBL/GenBank/DDBJ whole genome shotgun (WGS) entry which is preliminary data.</text>
</comment>
<gene>
    <name evidence="2" type="ORF">BN14_03957</name>
</gene>
<name>M5BQ55_THACB</name>
<dbReference type="GO" id="GO:0000285">
    <property type="term" value="F:1-phosphatidylinositol-3-phosphate 5-kinase activity"/>
    <property type="evidence" value="ECO:0007669"/>
    <property type="project" value="UniProtKB-EC"/>
</dbReference>
<feature type="region of interest" description="Disordered" evidence="1">
    <location>
        <begin position="191"/>
        <end position="222"/>
    </location>
</feature>
<reference evidence="2 3" key="1">
    <citation type="journal article" date="2013" name="J. Biotechnol.">
        <title>Establishment and interpretation of the genome sequence of the phytopathogenic fungus Rhizoctonia solani AG1-IB isolate 7/3/14.</title>
        <authorList>
            <person name="Wibberg D.W."/>
            <person name="Jelonek L.J."/>
            <person name="Rupp O.R."/>
            <person name="Hennig M.H."/>
            <person name="Eikmeyer F.E."/>
            <person name="Goesmann A.G."/>
            <person name="Hartmann A.H."/>
            <person name="Borriss R.B."/>
            <person name="Grosch R.G."/>
            <person name="Puehler A.P."/>
            <person name="Schlueter A.S."/>
        </authorList>
    </citation>
    <scope>NUCLEOTIDE SEQUENCE [LARGE SCALE GENOMIC DNA]</scope>
    <source>
        <strain evidence="3">AG1-IB / isolate 7/3/14</strain>
    </source>
</reference>
<keyword evidence="2" id="KW-0418">Kinase</keyword>
<dbReference type="EMBL" id="CAOJ01005666">
    <property type="protein sequence ID" value="CCO29933.1"/>
    <property type="molecule type" value="Genomic_DNA"/>
</dbReference>
<sequence length="580" mass="61713">MDSPVTLTTQNPFGDDDPGGQGGYALVTSILSKVKNTFVPPAPSGPTTGTSVSTTSAVTPTSDNTNKIANKPINKVALPANPPSPARTPSLKPATKSLKPGGSNPAPPLVSFAPIAVEQPRYVAEGAYVSPQTYDGVEGMYGTSIPGFAIPDDARSVRTVASTKRGASVLEDEGLDDDDDKRSVTSAATSTPLYHPFHHHQHSASLSQSYQPQSPFSVTGARRTDEPFSLFSRGDLSLRHRLQYRAHDSDDSRPQTPTDVLFTSEPVPAPAPFRRAPNEDELEVAEEGTGEKEMELYLERTGRSGSTGIKRNVGVGEGKGGRVFVFPGPNSDVTSPGALQLETGAAAIDQVATIIPNATVSTPGLSVPSQTAPTNTSTPNTESSILFPASASSPETPAGLVPIPGIGLRRDSASAFGRERPRLGSGDRLRLNSFGNRLESFTGGRMDSFHSSHGGDRTPYLRSRVHSRLGEFSPISAEGETGWRTRRESSAYAAELNAVSMFHLRIMIRQLLSRAQIAQPKENVSTVGLNLEETNGHAEKDGKSSIPEKSVAAEWEDTLLRLSLKLASRLNVACEFSYVT</sequence>
<feature type="compositionally biased region" description="Low complexity" evidence="1">
    <location>
        <begin position="368"/>
        <end position="384"/>
    </location>
</feature>
<proteinExistence type="predicted"/>
<dbReference type="HOGENOM" id="CLU_470243_0_0_1"/>
<feature type="compositionally biased region" description="Acidic residues" evidence="1">
    <location>
        <begin position="279"/>
        <end position="288"/>
    </location>
</feature>
<dbReference type="EC" id="2.7.1.150" evidence="2"/>
<keyword evidence="2" id="KW-0808">Transferase</keyword>
<organism evidence="2 3">
    <name type="scientific">Thanatephorus cucumeris (strain AG1-IB / isolate 7/3/14)</name>
    <name type="common">Lettuce bottom rot fungus</name>
    <name type="synonym">Rhizoctonia solani</name>
    <dbReference type="NCBI Taxonomy" id="1108050"/>
    <lineage>
        <taxon>Eukaryota</taxon>
        <taxon>Fungi</taxon>
        <taxon>Dikarya</taxon>
        <taxon>Basidiomycota</taxon>
        <taxon>Agaricomycotina</taxon>
        <taxon>Agaricomycetes</taxon>
        <taxon>Cantharellales</taxon>
        <taxon>Ceratobasidiaceae</taxon>
        <taxon>Rhizoctonia</taxon>
        <taxon>Rhizoctonia solani AG-1</taxon>
    </lineage>
</organism>
<feature type="region of interest" description="Disordered" evidence="1">
    <location>
        <begin position="1"/>
        <end position="24"/>
    </location>
</feature>
<dbReference type="Proteomes" id="UP000012065">
    <property type="component" value="Unassembled WGS sequence"/>
</dbReference>
<feature type="region of interest" description="Disordered" evidence="1">
    <location>
        <begin position="37"/>
        <end position="107"/>
    </location>
</feature>
<evidence type="ECO:0000313" key="2">
    <source>
        <dbReference type="EMBL" id="CCO29933.1"/>
    </source>
</evidence>
<protein>
    <submittedName>
        <fullName evidence="2">1-phosphatidylinositol-3-phosphate 5-kinase</fullName>
        <ecNumber evidence="2">2.7.1.150</ecNumber>
    </submittedName>
</protein>
<feature type="region of interest" description="Disordered" evidence="1">
    <location>
        <begin position="244"/>
        <end position="290"/>
    </location>
</feature>
<evidence type="ECO:0000256" key="1">
    <source>
        <dbReference type="SAM" id="MobiDB-lite"/>
    </source>
</evidence>
<feature type="compositionally biased region" description="Low complexity" evidence="1">
    <location>
        <begin position="45"/>
        <end position="62"/>
    </location>
</feature>
<dbReference type="AlphaFoldDB" id="M5BQ55"/>
<feature type="compositionally biased region" description="Polar residues" evidence="1">
    <location>
        <begin position="1"/>
        <end position="12"/>
    </location>
</feature>
<accession>M5BQ55</accession>